<dbReference type="RefSeq" id="WP_218114399.1">
    <property type="nucleotide sequence ID" value="NZ_CAJVAP010000007.1"/>
</dbReference>
<evidence type="ECO:0000259" key="1">
    <source>
        <dbReference type="PROSITE" id="PS51658"/>
    </source>
</evidence>
<name>A0A916JXC2_9MICO</name>
<feature type="domain" description="BFN" evidence="1">
    <location>
        <begin position="1"/>
        <end position="135"/>
    </location>
</feature>
<organism evidence="2 3">
    <name type="scientific">Leucobacter soli</name>
    <dbReference type="NCBI Taxonomy" id="2812850"/>
    <lineage>
        <taxon>Bacteria</taxon>
        <taxon>Bacillati</taxon>
        <taxon>Actinomycetota</taxon>
        <taxon>Actinomycetes</taxon>
        <taxon>Micrococcales</taxon>
        <taxon>Microbacteriaceae</taxon>
        <taxon>Leucobacter</taxon>
    </lineage>
</organism>
<dbReference type="PANTHER" id="PTHR15160:SF1">
    <property type="entry name" value="VON HIPPEL-LINDAU DISEASE TUMOR SUPPRESSOR"/>
    <property type="match status" value="1"/>
</dbReference>
<evidence type="ECO:0000313" key="2">
    <source>
        <dbReference type="EMBL" id="CAG7604845.1"/>
    </source>
</evidence>
<dbReference type="InterPro" id="IPR003729">
    <property type="entry name" value="Bi_nuclease_dom"/>
</dbReference>
<dbReference type="PROSITE" id="PS51658">
    <property type="entry name" value="BFN"/>
    <property type="match status" value="1"/>
</dbReference>
<comment type="caution">
    <text evidence="2">The sequence shown here is derived from an EMBL/GenBank/DDBJ whole genome shotgun (WGS) entry which is preliminary data.</text>
</comment>
<dbReference type="Proteomes" id="UP000693892">
    <property type="component" value="Unassembled WGS sequence"/>
</dbReference>
<evidence type="ECO:0000313" key="3">
    <source>
        <dbReference type="Proteomes" id="UP000693892"/>
    </source>
</evidence>
<proteinExistence type="predicted"/>
<sequence>MSEVRVIGVALDSIGQPVLLLKPIDGEAAQGKILPIWIGPLEATSILAAVQGSPTPRPFAHDLMRSLIEAIDGVILHVEVTRIDEGTFYAAVRIEGSNGEHLVDARPSDAIALAARVGAPIHVADEVLAEAGIEDTLTGGPPPHDDAADEERLAEFRRFLDTVDPDDFKE</sequence>
<dbReference type="EMBL" id="CAJVAP010000007">
    <property type="protein sequence ID" value="CAG7604845.1"/>
    <property type="molecule type" value="Genomic_DNA"/>
</dbReference>
<dbReference type="Pfam" id="PF02577">
    <property type="entry name" value="BFN_dom"/>
    <property type="match status" value="1"/>
</dbReference>
<dbReference type="GO" id="GO:0004518">
    <property type="term" value="F:nuclease activity"/>
    <property type="evidence" value="ECO:0007669"/>
    <property type="project" value="InterPro"/>
</dbReference>
<dbReference type="PANTHER" id="PTHR15160">
    <property type="entry name" value="VON HIPPEL-LINDAU PROTEIN"/>
    <property type="match status" value="1"/>
</dbReference>
<gene>
    <name evidence="2" type="ORF">LEUCIP111803_00770</name>
</gene>
<accession>A0A916JXC2</accession>
<keyword evidence="3" id="KW-1185">Reference proteome</keyword>
<dbReference type="AlphaFoldDB" id="A0A916JXC2"/>
<reference evidence="2" key="1">
    <citation type="submission" date="2021-06" db="EMBL/GenBank/DDBJ databases">
        <authorList>
            <person name="Criscuolo A."/>
        </authorList>
    </citation>
    <scope>NUCLEOTIDE SEQUENCE</scope>
    <source>
        <strain evidence="2">CIP111803</strain>
    </source>
</reference>
<protein>
    <recommendedName>
        <fullName evidence="1">BFN domain-containing protein</fullName>
    </recommendedName>
</protein>